<dbReference type="InterPro" id="IPR051470">
    <property type="entry name" value="Thiol:disulfide_interchange"/>
</dbReference>
<keyword evidence="5" id="KW-1015">Disulfide bond</keyword>
<dbReference type="InterPro" id="IPR012336">
    <property type="entry name" value="Thioredoxin-like_fold"/>
</dbReference>
<name>A0A4Q7NGV9_9BURK</name>
<evidence type="ECO:0000256" key="2">
    <source>
        <dbReference type="ARBA" id="ARBA00009813"/>
    </source>
</evidence>
<dbReference type="InterPro" id="IPR009094">
    <property type="entry name" value="DiS-bond_isomerase_DsbC/G_N_sf"/>
</dbReference>
<evidence type="ECO:0000256" key="7">
    <source>
        <dbReference type="RuleBase" id="RU364038"/>
    </source>
</evidence>
<dbReference type="InterPro" id="IPR036249">
    <property type="entry name" value="Thioredoxin-like_sf"/>
</dbReference>
<keyword evidence="6 7" id="KW-0676">Redox-active center</keyword>
<dbReference type="Proteomes" id="UP000292445">
    <property type="component" value="Unassembled WGS sequence"/>
</dbReference>
<evidence type="ECO:0000313" key="11">
    <source>
        <dbReference type="Proteomes" id="UP000292445"/>
    </source>
</evidence>
<organism evidence="10 11">
    <name type="scientific">Pigmentiphaga kullae</name>
    <dbReference type="NCBI Taxonomy" id="151784"/>
    <lineage>
        <taxon>Bacteria</taxon>
        <taxon>Pseudomonadati</taxon>
        <taxon>Pseudomonadota</taxon>
        <taxon>Betaproteobacteria</taxon>
        <taxon>Burkholderiales</taxon>
        <taxon>Alcaligenaceae</taxon>
        <taxon>Pigmentiphaga</taxon>
    </lineage>
</organism>
<keyword evidence="3 7" id="KW-0732">Signal</keyword>
<dbReference type="RefSeq" id="WP_130355428.1">
    <property type="nucleotide sequence ID" value="NZ_SGXC01000001.1"/>
</dbReference>
<sequence>MKRMLTSLLLTAAMAAPVSMAWAQAANKGAPTTEEAVKQRFVQRFGEVGVEGVSRTPYGLYEVRIGGELVYTDEKVSFVLDGNLIDASTRKNITRERKEQLLAVKFDELPLNLAIKQVRGNGSRRIALFEDPNCGYCKQLRRSMEGIDNVTIYTFLYPILSPDSTVKSQAVWCAPDKGKAWDEWMLNGKAPKAASCDAPLKELLALGKKLQVTGTPTIIFGDDTRVGGAIPAERLRQKLDSLGKAS</sequence>
<dbReference type="InterPro" id="IPR018950">
    <property type="entry name" value="DiS-bond_isomerase_DsbC/G_N"/>
</dbReference>
<dbReference type="AlphaFoldDB" id="A0A4Q7NGV9"/>
<evidence type="ECO:0000256" key="1">
    <source>
        <dbReference type="ARBA" id="ARBA00004418"/>
    </source>
</evidence>
<evidence type="ECO:0000256" key="6">
    <source>
        <dbReference type="ARBA" id="ARBA00023284"/>
    </source>
</evidence>
<feature type="domain" description="Thioredoxin-like fold" evidence="9">
    <location>
        <begin position="119"/>
        <end position="239"/>
    </location>
</feature>
<dbReference type="GO" id="GO:0042597">
    <property type="term" value="C:periplasmic space"/>
    <property type="evidence" value="ECO:0007669"/>
    <property type="project" value="UniProtKB-SubCell"/>
</dbReference>
<proteinExistence type="inferred from homology"/>
<dbReference type="Gene3D" id="3.10.450.70">
    <property type="entry name" value="Disulphide bond isomerase, DsbC/G, N-terminal"/>
    <property type="match status" value="1"/>
</dbReference>
<dbReference type="Pfam" id="PF13098">
    <property type="entry name" value="Thioredoxin_2"/>
    <property type="match status" value="1"/>
</dbReference>
<evidence type="ECO:0000259" key="8">
    <source>
        <dbReference type="Pfam" id="PF10411"/>
    </source>
</evidence>
<dbReference type="EMBL" id="SGXC01000001">
    <property type="protein sequence ID" value="RZS84028.1"/>
    <property type="molecule type" value="Genomic_DNA"/>
</dbReference>
<evidence type="ECO:0000259" key="9">
    <source>
        <dbReference type="Pfam" id="PF13098"/>
    </source>
</evidence>
<feature type="chain" id="PRO_5021035571" description="Thiol:disulfide interchange protein" evidence="7">
    <location>
        <begin position="26"/>
        <end position="246"/>
    </location>
</feature>
<comment type="similarity">
    <text evidence="2 7">Belongs to the thioredoxin family. DsbC subfamily.</text>
</comment>
<dbReference type="CDD" id="cd03020">
    <property type="entry name" value="DsbA_DsbC_DsbG"/>
    <property type="match status" value="1"/>
</dbReference>
<dbReference type="OrthoDB" id="12976at2"/>
<dbReference type="PANTHER" id="PTHR35272:SF3">
    <property type="entry name" value="THIOL:DISULFIDE INTERCHANGE PROTEIN DSBC"/>
    <property type="match status" value="1"/>
</dbReference>
<evidence type="ECO:0000256" key="3">
    <source>
        <dbReference type="ARBA" id="ARBA00022729"/>
    </source>
</evidence>
<comment type="caution">
    <text evidence="10">The sequence shown here is derived from an EMBL/GenBank/DDBJ whole genome shotgun (WGS) entry which is preliminary data.</text>
</comment>
<comment type="function">
    <text evidence="7">Required for disulfide bond formation in some periplasmic proteins. Acts by transferring its disulfide bond to other proteins and is reduced in the process.</text>
</comment>
<evidence type="ECO:0000256" key="4">
    <source>
        <dbReference type="ARBA" id="ARBA00022764"/>
    </source>
</evidence>
<comment type="subcellular location">
    <subcellularLocation>
        <location evidence="1 7">Periplasm</location>
    </subcellularLocation>
</comment>
<gene>
    <name evidence="10" type="ORF">EV675_0030</name>
</gene>
<keyword evidence="4 7" id="KW-0574">Periplasm</keyword>
<feature type="domain" description="Disulphide bond isomerase DsbC/G N-terminal" evidence="8">
    <location>
        <begin position="31"/>
        <end position="94"/>
    </location>
</feature>
<protein>
    <recommendedName>
        <fullName evidence="7">Thiol:disulfide interchange protein</fullName>
    </recommendedName>
</protein>
<evidence type="ECO:0000313" key="10">
    <source>
        <dbReference type="EMBL" id="RZS84028.1"/>
    </source>
</evidence>
<reference evidence="10 11" key="1">
    <citation type="submission" date="2019-02" db="EMBL/GenBank/DDBJ databases">
        <title>Genomic Encyclopedia of Type Strains, Phase IV (KMG-IV): sequencing the most valuable type-strain genomes for metagenomic binning, comparative biology and taxonomic classification.</title>
        <authorList>
            <person name="Goeker M."/>
        </authorList>
    </citation>
    <scope>NUCLEOTIDE SEQUENCE [LARGE SCALE GENOMIC DNA]</scope>
    <source>
        <strain evidence="10 11">K24</strain>
    </source>
</reference>
<accession>A0A4Q7NGV9</accession>
<keyword evidence="11" id="KW-1185">Reference proteome</keyword>
<dbReference type="Gene3D" id="3.40.30.10">
    <property type="entry name" value="Glutaredoxin"/>
    <property type="match status" value="1"/>
</dbReference>
<dbReference type="InterPro" id="IPR033954">
    <property type="entry name" value="DiS-bond_Isoase_DsbC/G"/>
</dbReference>
<dbReference type="SUPFAM" id="SSF52833">
    <property type="entry name" value="Thioredoxin-like"/>
    <property type="match status" value="1"/>
</dbReference>
<dbReference type="Pfam" id="PF10411">
    <property type="entry name" value="DsbC_N"/>
    <property type="match status" value="1"/>
</dbReference>
<dbReference type="SUPFAM" id="SSF54423">
    <property type="entry name" value="DsbC/DsbG N-terminal domain-like"/>
    <property type="match status" value="1"/>
</dbReference>
<evidence type="ECO:0000256" key="5">
    <source>
        <dbReference type="ARBA" id="ARBA00023157"/>
    </source>
</evidence>
<dbReference type="PANTHER" id="PTHR35272">
    <property type="entry name" value="THIOL:DISULFIDE INTERCHANGE PROTEIN DSBC-RELATED"/>
    <property type="match status" value="1"/>
</dbReference>
<feature type="signal peptide" evidence="7">
    <location>
        <begin position="1"/>
        <end position="25"/>
    </location>
</feature>